<organism evidence="2 3">
    <name type="scientific">Ephemerocybe angulata</name>
    <dbReference type="NCBI Taxonomy" id="980116"/>
    <lineage>
        <taxon>Eukaryota</taxon>
        <taxon>Fungi</taxon>
        <taxon>Dikarya</taxon>
        <taxon>Basidiomycota</taxon>
        <taxon>Agaricomycotina</taxon>
        <taxon>Agaricomycetes</taxon>
        <taxon>Agaricomycetidae</taxon>
        <taxon>Agaricales</taxon>
        <taxon>Agaricineae</taxon>
        <taxon>Psathyrellaceae</taxon>
        <taxon>Ephemerocybe</taxon>
    </lineage>
</organism>
<feature type="region of interest" description="Disordered" evidence="1">
    <location>
        <begin position="33"/>
        <end position="60"/>
    </location>
</feature>
<reference evidence="2 3" key="1">
    <citation type="submission" date="2020-07" db="EMBL/GenBank/DDBJ databases">
        <title>Comparative genomics of pyrophilous fungi reveals a link between fire events and developmental genes.</title>
        <authorList>
            <consortium name="DOE Joint Genome Institute"/>
            <person name="Steindorff A.S."/>
            <person name="Carver A."/>
            <person name="Calhoun S."/>
            <person name="Stillman K."/>
            <person name="Liu H."/>
            <person name="Lipzen A."/>
            <person name="Pangilinan J."/>
            <person name="Labutti K."/>
            <person name="Bruns T.D."/>
            <person name="Grigoriev I.V."/>
        </authorList>
    </citation>
    <scope>NUCLEOTIDE SEQUENCE [LARGE SCALE GENOMIC DNA]</scope>
    <source>
        <strain evidence="2 3">CBS 144469</strain>
    </source>
</reference>
<name>A0A8H6HP00_9AGAR</name>
<dbReference type="Proteomes" id="UP000521943">
    <property type="component" value="Unassembled WGS sequence"/>
</dbReference>
<evidence type="ECO:0000313" key="2">
    <source>
        <dbReference type="EMBL" id="KAF6749996.1"/>
    </source>
</evidence>
<proteinExistence type="predicted"/>
<dbReference type="AlphaFoldDB" id="A0A8H6HP00"/>
<accession>A0A8H6HP00</accession>
<dbReference type="EMBL" id="JACGCI010000059">
    <property type="protein sequence ID" value="KAF6749996.1"/>
    <property type="molecule type" value="Genomic_DNA"/>
</dbReference>
<gene>
    <name evidence="2" type="ORF">DFP72DRAFT_1072611</name>
</gene>
<protein>
    <submittedName>
        <fullName evidence="2">Uncharacterized protein</fullName>
    </submittedName>
</protein>
<sequence length="108" mass="11810">MYTVRRIQAIRYGLDPQTLCHQINDEVELNRHQSLLAPTTTSSSPEPHRPPIPPSATSDQLRHMLTSLASPTDVRSGSLSSISSSPIYIHTSSSASFGRDIDLLLLTA</sequence>
<evidence type="ECO:0000313" key="3">
    <source>
        <dbReference type="Proteomes" id="UP000521943"/>
    </source>
</evidence>
<comment type="caution">
    <text evidence="2">The sequence shown here is derived from an EMBL/GenBank/DDBJ whole genome shotgun (WGS) entry which is preliminary data.</text>
</comment>
<keyword evidence="3" id="KW-1185">Reference proteome</keyword>
<evidence type="ECO:0000256" key="1">
    <source>
        <dbReference type="SAM" id="MobiDB-lite"/>
    </source>
</evidence>